<dbReference type="AlphaFoldDB" id="A0A5B7H1D2"/>
<dbReference type="EMBL" id="VSRR010020491">
    <property type="protein sequence ID" value="MPC63167.1"/>
    <property type="molecule type" value="Genomic_DNA"/>
</dbReference>
<reference evidence="2 3" key="1">
    <citation type="submission" date="2019-05" db="EMBL/GenBank/DDBJ databases">
        <title>Another draft genome of Portunus trituberculatus and its Hox gene families provides insights of decapod evolution.</title>
        <authorList>
            <person name="Jeong J.-H."/>
            <person name="Song I."/>
            <person name="Kim S."/>
            <person name="Choi T."/>
            <person name="Kim D."/>
            <person name="Ryu S."/>
            <person name="Kim W."/>
        </authorList>
    </citation>
    <scope>NUCLEOTIDE SEQUENCE [LARGE SCALE GENOMIC DNA]</scope>
    <source>
        <tissue evidence="2">Muscle</tissue>
    </source>
</reference>
<organism evidence="2 3">
    <name type="scientific">Portunus trituberculatus</name>
    <name type="common">Swimming crab</name>
    <name type="synonym">Neptunus trituberculatus</name>
    <dbReference type="NCBI Taxonomy" id="210409"/>
    <lineage>
        <taxon>Eukaryota</taxon>
        <taxon>Metazoa</taxon>
        <taxon>Ecdysozoa</taxon>
        <taxon>Arthropoda</taxon>
        <taxon>Crustacea</taxon>
        <taxon>Multicrustacea</taxon>
        <taxon>Malacostraca</taxon>
        <taxon>Eumalacostraca</taxon>
        <taxon>Eucarida</taxon>
        <taxon>Decapoda</taxon>
        <taxon>Pleocyemata</taxon>
        <taxon>Brachyura</taxon>
        <taxon>Eubrachyura</taxon>
        <taxon>Portunoidea</taxon>
        <taxon>Portunidae</taxon>
        <taxon>Portuninae</taxon>
        <taxon>Portunus</taxon>
    </lineage>
</organism>
<feature type="transmembrane region" description="Helical" evidence="1">
    <location>
        <begin position="35"/>
        <end position="53"/>
    </location>
</feature>
<proteinExistence type="predicted"/>
<comment type="caution">
    <text evidence="2">The sequence shown here is derived from an EMBL/GenBank/DDBJ whole genome shotgun (WGS) entry which is preliminary data.</text>
</comment>
<gene>
    <name evidence="2" type="ORF">E2C01_057261</name>
</gene>
<evidence type="ECO:0000256" key="1">
    <source>
        <dbReference type="SAM" id="Phobius"/>
    </source>
</evidence>
<protein>
    <submittedName>
        <fullName evidence="2">Uncharacterized protein</fullName>
    </submittedName>
</protein>
<evidence type="ECO:0000313" key="3">
    <source>
        <dbReference type="Proteomes" id="UP000324222"/>
    </source>
</evidence>
<name>A0A5B7H1D2_PORTR</name>
<dbReference type="Proteomes" id="UP000324222">
    <property type="component" value="Unassembled WGS sequence"/>
</dbReference>
<sequence length="134" mass="15165">MSEKEVMECVWFLRAFLVGRLWTWLGSRFSFGCRMFLLLLLLALGCCPAYFIFLEGARRLEVAGPCRSLPRLRSRLLRYSKLLPQAPQLALHGKVERRGEAAADFLVVSVCGRLQRLGVVSFYREDYCASAGVG</sequence>
<accession>A0A5B7H1D2</accession>
<keyword evidence="1" id="KW-0812">Transmembrane</keyword>
<evidence type="ECO:0000313" key="2">
    <source>
        <dbReference type="EMBL" id="MPC63167.1"/>
    </source>
</evidence>
<keyword evidence="1" id="KW-0472">Membrane</keyword>
<keyword evidence="3" id="KW-1185">Reference proteome</keyword>
<keyword evidence="1" id="KW-1133">Transmembrane helix</keyword>